<evidence type="ECO:0000313" key="2">
    <source>
        <dbReference type="EMBL" id="KAK2839642.1"/>
    </source>
</evidence>
<dbReference type="EMBL" id="JAUPFM010000010">
    <property type="protein sequence ID" value="KAK2839642.1"/>
    <property type="molecule type" value="Genomic_DNA"/>
</dbReference>
<dbReference type="AlphaFoldDB" id="A0AA88MJ73"/>
<reference evidence="2" key="1">
    <citation type="submission" date="2023-07" db="EMBL/GenBank/DDBJ databases">
        <title>Chromosome-level Genome Assembly of Striped Snakehead (Channa striata).</title>
        <authorList>
            <person name="Liu H."/>
        </authorList>
    </citation>
    <scope>NUCLEOTIDE SEQUENCE</scope>
    <source>
        <strain evidence="2">Gz</strain>
        <tissue evidence="2">Muscle</tissue>
    </source>
</reference>
<organism evidence="2 3">
    <name type="scientific">Channa striata</name>
    <name type="common">Snakehead murrel</name>
    <name type="synonym">Ophicephalus striatus</name>
    <dbReference type="NCBI Taxonomy" id="64152"/>
    <lineage>
        <taxon>Eukaryota</taxon>
        <taxon>Metazoa</taxon>
        <taxon>Chordata</taxon>
        <taxon>Craniata</taxon>
        <taxon>Vertebrata</taxon>
        <taxon>Euteleostomi</taxon>
        <taxon>Actinopterygii</taxon>
        <taxon>Neopterygii</taxon>
        <taxon>Teleostei</taxon>
        <taxon>Neoteleostei</taxon>
        <taxon>Acanthomorphata</taxon>
        <taxon>Anabantaria</taxon>
        <taxon>Anabantiformes</taxon>
        <taxon>Channoidei</taxon>
        <taxon>Channidae</taxon>
        <taxon>Channa</taxon>
    </lineage>
</organism>
<evidence type="ECO:0000313" key="3">
    <source>
        <dbReference type="Proteomes" id="UP001187415"/>
    </source>
</evidence>
<sequence>MLTAEDAQTPRAQKEEPCLPPLLPGIIHQQTLAQEALALLSTETSELEFGCCLCLKSEILSPGSTCMWK</sequence>
<name>A0AA88MJ73_CHASR</name>
<proteinExistence type="predicted"/>
<protein>
    <submittedName>
        <fullName evidence="2">Uncharacterized protein</fullName>
    </submittedName>
</protein>
<accession>A0AA88MJ73</accession>
<comment type="caution">
    <text evidence="2">The sequence shown here is derived from an EMBL/GenBank/DDBJ whole genome shotgun (WGS) entry which is preliminary data.</text>
</comment>
<feature type="region of interest" description="Disordered" evidence="1">
    <location>
        <begin position="1"/>
        <end position="20"/>
    </location>
</feature>
<evidence type="ECO:0000256" key="1">
    <source>
        <dbReference type="SAM" id="MobiDB-lite"/>
    </source>
</evidence>
<dbReference type="Proteomes" id="UP001187415">
    <property type="component" value="Unassembled WGS sequence"/>
</dbReference>
<keyword evidence="3" id="KW-1185">Reference proteome</keyword>
<gene>
    <name evidence="2" type="ORF">Q5P01_013382</name>
</gene>